<organism evidence="1 2">
    <name type="scientific">Taxus chinensis</name>
    <name type="common">Chinese yew</name>
    <name type="synonym">Taxus wallichiana var. chinensis</name>
    <dbReference type="NCBI Taxonomy" id="29808"/>
    <lineage>
        <taxon>Eukaryota</taxon>
        <taxon>Viridiplantae</taxon>
        <taxon>Streptophyta</taxon>
        <taxon>Embryophyta</taxon>
        <taxon>Tracheophyta</taxon>
        <taxon>Spermatophyta</taxon>
        <taxon>Pinopsida</taxon>
        <taxon>Pinidae</taxon>
        <taxon>Conifers II</taxon>
        <taxon>Cupressales</taxon>
        <taxon>Taxaceae</taxon>
        <taxon>Taxus</taxon>
    </lineage>
</organism>
<feature type="non-terminal residue" evidence="1">
    <location>
        <position position="140"/>
    </location>
</feature>
<gene>
    <name evidence="1" type="ORF">KI387_031390</name>
</gene>
<proteinExistence type="predicted"/>
<dbReference type="EMBL" id="JAHRHJ020000010">
    <property type="protein sequence ID" value="KAH9299708.1"/>
    <property type="molecule type" value="Genomic_DNA"/>
</dbReference>
<dbReference type="AlphaFoldDB" id="A0AA38FEH4"/>
<protein>
    <submittedName>
        <fullName evidence="1">Uncharacterized protein</fullName>
    </submittedName>
</protein>
<reference evidence="1 2" key="1">
    <citation type="journal article" date="2021" name="Nat. Plants">
        <title>The Taxus genome provides insights into paclitaxel biosynthesis.</title>
        <authorList>
            <person name="Xiong X."/>
            <person name="Gou J."/>
            <person name="Liao Q."/>
            <person name="Li Y."/>
            <person name="Zhou Q."/>
            <person name="Bi G."/>
            <person name="Li C."/>
            <person name="Du R."/>
            <person name="Wang X."/>
            <person name="Sun T."/>
            <person name="Guo L."/>
            <person name="Liang H."/>
            <person name="Lu P."/>
            <person name="Wu Y."/>
            <person name="Zhang Z."/>
            <person name="Ro D.K."/>
            <person name="Shang Y."/>
            <person name="Huang S."/>
            <person name="Yan J."/>
        </authorList>
    </citation>
    <scope>NUCLEOTIDE SEQUENCE [LARGE SCALE GENOMIC DNA]</scope>
    <source>
        <strain evidence="1">Ta-2019</strain>
    </source>
</reference>
<dbReference type="InterPro" id="IPR022709">
    <property type="entry name" value="SCAI"/>
</dbReference>
<dbReference type="Pfam" id="PF12070">
    <property type="entry name" value="SCAI"/>
    <property type="match status" value="1"/>
</dbReference>
<dbReference type="Proteomes" id="UP000824469">
    <property type="component" value="Unassembled WGS sequence"/>
</dbReference>
<name>A0AA38FEH4_TAXCH</name>
<feature type="non-terminal residue" evidence="1">
    <location>
        <position position="1"/>
    </location>
</feature>
<sequence>LNCIYPSDIIPFTRKPLFVIIDSDNSNVFKVINGAERGEPAALLLSPTVQPNCVNTSNIDCSRYPNNGSLFTLFLTAPLPAFCRLVGVSAHNLGTGAYDQADKLLSSFLSEWGEILAVSNSLDLVWARILSDPFLRRLIL</sequence>
<comment type="caution">
    <text evidence="1">The sequence shown here is derived from an EMBL/GenBank/DDBJ whole genome shotgun (WGS) entry which is preliminary data.</text>
</comment>
<dbReference type="GO" id="GO:0006351">
    <property type="term" value="P:DNA-templated transcription"/>
    <property type="evidence" value="ECO:0007669"/>
    <property type="project" value="InterPro"/>
</dbReference>
<evidence type="ECO:0000313" key="1">
    <source>
        <dbReference type="EMBL" id="KAH9299708.1"/>
    </source>
</evidence>
<evidence type="ECO:0000313" key="2">
    <source>
        <dbReference type="Proteomes" id="UP000824469"/>
    </source>
</evidence>
<keyword evidence="2" id="KW-1185">Reference proteome</keyword>
<accession>A0AA38FEH4</accession>
<dbReference type="GO" id="GO:0003714">
    <property type="term" value="F:transcription corepressor activity"/>
    <property type="evidence" value="ECO:0007669"/>
    <property type="project" value="InterPro"/>
</dbReference>
<dbReference type="PANTHER" id="PTHR21243">
    <property type="entry name" value="PROTEIN SCAI"/>
    <property type="match status" value="1"/>
</dbReference>